<dbReference type="AlphaFoldDB" id="A0AA44KU28"/>
<reference evidence="2 3" key="1">
    <citation type="submission" date="2016-06" db="EMBL/GenBank/DDBJ databases">
        <title>First insights into the genetic diversity and population structure of in the Bacillus cereus group bacteria from diverse marine environments.</title>
        <authorList>
            <person name="Liu Y."/>
            <person name="Lai Q."/>
            <person name="Shao Z."/>
        </authorList>
    </citation>
    <scope>NUCLEOTIDE SEQUENCE [LARGE SCALE GENOMIC DNA]</scope>
    <source>
        <strain evidence="2 3">TD42</strain>
    </source>
</reference>
<evidence type="ECO:0000256" key="1">
    <source>
        <dbReference type="SAM" id="Coils"/>
    </source>
</evidence>
<sequence length="135" mass="15407">MPKSQFDEKLVAASKELEDTIQKVQQFESKKEKSNAENTLDTLNKQVQIAGKMGSLSHTDPQLQAFFALDELAKGIHEMDTQITKAEKEAQLKAEREMKKKQEEWAKNHPLEAWLQNFSNSAGEKWDVSRKGTKC</sequence>
<feature type="coiled-coil region" evidence="1">
    <location>
        <begin position="10"/>
        <end position="37"/>
    </location>
</feature>
<gene>
    <name evidence="2" type="ORF">BAQ49_11905</name>
</gene>
<dbReference type="EMBL" id="MACH01000104">
    <property type="protein sequence ID" value="OJE42348.1"/>
    <property type="molecule type" value="Genomic_DNA"/>
</dbReference>
<keyword evidence="1" id="KW-0175">Coiled coil</keyword>
<evidence type="ECO:0000313" key="3">
    <source>
        <dbReference type="Proteomes" id="UP000183185"/>
    </source>
</evidence>
<feature type="coiled-coil region" evidence="1">
    <location>
        <begin position="69"/>
        <end position="104"/>
    </location>
</feature>
<dbReference type="Proteomes" id="UP000183185">
    <property type="component" value="Unassembled WGS sequence"/>
</dbReference>
<proteinExistence type="predicted"/>
<organism evidence="2 3">
    <name type="scientific">Bacillus proteolyticus</name>
    <dbReference type="NCBI Taxonomy" id="2026192"/>
    <lineage>
        <taxon>Bacteria</taxon>
        <taxon>Bacillati</taxon>
        <taxon>Bacillota</taxon>
        <taxon>Bacilli</taxon>
        <taxon>Bacillales</taxon>
        <taxon>Bacillaceae</taxon>
        <taxon>Bacillus</taxon>
        <taxon>Bacillus cereus group</taxon>
    </lineage>
</organism>
<protein>
    <submittedName>
        <fullName evidence="2">Uncharacterized protein</fullName>
    </submittedName>
</protein>
<comment type="caution">
    <text evidence="2">The sequence shown here is derived from an EMBL/GenBank/DDBJ whole genome shotgun (WGS) entry which is preliminary data.</text>
</comment>
<name>A0AA44KU28_9BACI</name>
<evidence type="ECO:0000313" key="2">
    <source>
        <dbReference type="EMBL" id="OJE42348.1"/>
    </source>
</evidence>
<accession>A0AA44KU28</accession>